<feature type="compositionally biased region" description="Basic and acidic residues" evidence="1">
    <location>
        <begin position="430"/>
        <end position="441"/>
    </location>
</feature>
<dbReference type="Proteomes" id="UP001159363">
    <property type="component" value="Chromosome 10"/>
</dbReference>
<feature type="compositionally biased region" description="Polar residues" evidence="1">
    <location>
        <begin position="109"/>
        <end position="118"/>
    </location>
</feature>
<name>A0ABQ9GJI1_9NEOP</name>
<dbReference type="PROSITE" id="PS51257">
    <property type="entry name" value="PROKAR_LIPOPROTEIN"/>
    <property type="match status" value="1"/>
</dbReference>
<reference evidence="2 3" key="1">
    <citation type="submission" date="2023-02" db="EMBL/GenBank/DDBJ databases">
        <title>LHISI_Scaffold_Assembly.</title>
        <authorList>
            <person name="Stuart O.P."/>
            <person name="Cleave R."/>
            <person name="Magrath M.J.L."/>
            <person name="Mikheyev A.S."/>
        </authorList>
    </citation>
    <scope>NUCLEOTIDE SEQUENCE [LARGE SCALE GENOMIC DNA]</scope>
    <source>
        <strain evidence="2">Daus_M_001</strain>
        <tissue evidence="2">Leg muscle</tissue>
    </source>
</reference>
<protein>
    <submittedName>
        <fullName evidence="2">Uncharacterized protein</fullName>
    </submittedName>
</protein>
<accession>A0ABQ9GJI1</accession>
<keyword evidence="3" id="KW-1185">Reference proteome</keyword>
<organism evidence="2 3">
    <name type="scientific">Dryococelus australis</name>
    <dbReference type="NCBI Taxonomy" id="614101"/>
    <lineage>
        <taxon>Eukaryota</taxon>
        <taxon>Metazoa</taxon>
        <taxon>Ecdysozoa</taxon>
        <taxon>Arthropoda</taxon>
        <taxon>Hexapoda</taxon>
        <taxon>Insecta</taxon>
        <taxon>Pterygota</taxon>
        <taxon>Neoptera</taxon>
        <taxon>Polyneoptera</taxon>
        <taxon>Phasmatodea</taxon>
        <taxon>Verophasmatodea</taxon>
        <taxon>Anareolatae</taxon>
        <taxon>Phasmatidae</taxon>
        <taxon>Eurycanthinae</taxon>
        <taxon>Dryococelus</taxon>
    </lineage>
</organism>
<gene>
    <name evidence="2" type="ORF">PR048_025813</name>
</gene>
<evidence type="ECO:0000256" key="1">
    <source>
        <dbReference type="SAM" id="MobiDB-lite"/>
    </source>
</evidence>
<dbReference type="EMBL" id="JARBHB010000011">
    <property type="protein sequence ID" value="KAJ8872211.1"/>
    <property type="molecule type" value="Genomic_DNA"/>
</dbReference>
<evidence type="ECO:0000313" key="3">
    <source>
        <dbReference type="Proteomes" id="UP001159363"/>
    </source>
</evidence>
<feature type="compositionally biased region" description="Basic and acidic residues" evidence="1">
    <location>
        <begin position="126"/>
        <end position="137"/>
    </location>
</feature>
<feature type="region of interest" description="Disordered" evidence="1">
    <location>
        <begin position="109"/>
        <end position="219"/>
    </location>
</feature>
<evidence type="ECO:0000313" key="2">
    <source>
        <dbReference type="EMBL" id="KAJ8872211.1"/>
    </source>
</evidence>
<proteinExistence type="predicted"/>
<sequence>MRRKLPECCVRKRKDERTYCQASFIYSCPAGIARDGASGEEEHRENEMIHCSCDELSFGRSLGAIHTGWKEGVRGEGSSSLHADSRRSPAKLSSLVGTYVHDDFRVTGHQQGKPQLSVRTGAGMEGRGKREFPEKGRRPATSSAMISAFEGPGAAQPGVEPGSSGWEASGLATTPTRPRPTCWQIPSPRAREKRTEHQSRGNRGANPRPSDYKSDTLPMNSVGRANQLSYRDKLDSTVLCPLEPQMFVHWLLPHRAVSVTSHLAVWHSLLVSLQVYYWIRVIQVVSNKLRSNCKVNFGGHDAKPAAGSRVSQIISDASADINRGGTLMIPPPVDASSQQVTCDAGIDIASGGGAGHSEIASTVLCPLEPQMFVHWLLPHRVASVTPRLVVWRSLRVSCKCAIGSELSRACLINCDPIAKLTSPTNCIARHDSHGERRDRESSLVSTRTAPSVLAAASPRPPFSELEATTNTSGEERRFFVLASCNDTGKKGVVVREVRSHLAYSLSSSSWWNRPRPLQTCGETGPVPKVVARSLPGTVAIGDSQSLRYVLLVPIIEDMLRIKDIYGWNDTLQRIIGRCFAHLTS</sequence>
<feature type="compositionally biased region" description="Basic and acidic residues" evidence="1">
    <location>
        <begin position="189"/>
        <end position="199"/>
    </location>
</feature>
<feature type="region of interest" description="Disordered" evidence="1">
    <location>
        <begin position="430"/>
        <end position="450"/>
    </location>
</feature>
<comment type="caution">
    <text evidence="2">The sequence shown here is derived from an EMBL/GenBank/DDBJ whole genome shotgun (WGS) entry which is preliminary data.</text>
</comment>